<dbReference type="InterPro" id="IPR029063">
    <property type="entry name" value="SAM-dependent_MTases_sf"/>
</dbReference>
<proteinExistence type="predicted"/>
<organism evidence="2 3">
    <name type="scientific">Luteimonas vadosa</name>
    <dbReference type="NCBI Taxonomy" id="1165507"/>
    <lineage>
        <taxon>Bacteria</taxon>
        <taxon>Pseudomonadati</taxon>
        <taxon>Pseudomonadota</taxon>
        <taxon>Gammaproteobacteria</taxon>
        <taxon>Lysobacterales</taxon>
        <taxon>Lysobacteraceae</taxon>
        <taxon>Luteimonas</taxon>
    </lineage>
</organism>
<feature type="domain" description="Methyltransferase FkbM" evidence="1">
    <location>
        <begin position="60"/>
        <end position="199"/>
    </location>
</feature>
<dbReference type="Proteomes" id="UP001501323">
    <property type="component" value="Unassembled WGS sequence"/>
</dbReference>
<dbReference type="Pfam" id="PF05050">
    <property type="entry name" value="Methyltransf_21"/>
    <property type="match status" value="1"/>
</dbReference>
<protein>
    <recommendedName>
        <fullName evidence="1">Methyltransferase FkbM domain-containing protein</fullName>
    </recommendedName>
</protein>
<evidence type="ECO:0000313" key="2">
    <source>
        <dbReference type="EMBL" id="GAA4861080.1"/>
    </source>
</evidence>
<dbReference type="Gene3D" id="3.40.50.150">
    <property type="entry name" value="Vaccinia Virus protein VP39"/>
    <property type="match status" value="1"/>
</dbReference>
<dbReference type="PANTHER" id="PTHR34203">
    <property type="entry name" value="METHYLTRANSFERASE, FKBM FAMILY PROTEIN"/>
    <property type="match status" value="1"/>
</dbReference>
<comment type="caution">
    <text evidence="2">The sequence shown here is derived from an EMBL/GenBank/DDBJ whole genome shotgun (WGS) entry which is preliminary data.</text>
</comment>
<gene>
    <name evidence="2" type="ORF">GCM10023332_11390</name>
</gene>
<reference evidence="3" key="1">
    <citation type="journal article" date="2019" name="Int. J. Syst. Evol. Microbiol.">
        <title>The Global Catalogue of Microorganisms (GCM) 10K type strain sequencing project: providing services to taxonomists for standard genome sequencing and annotation.</title>
        <authorList>
            <consortium name="The Broad Institute Genomics Platform"/>
            <consortium name="The Broad Institute Genome Sequencing Center for Infectious Disease"/>
            <person name="Wu L."/>
            <person name="Ma J."/>
        </authorList>
    </citation>
    <scope>NUCLEOTIDE SEQUENCE [LARGE SCALE GENOMIC DNA]</scope>
    <source>
        <strain evidence="3">JCM 18392</strain>
    </source>
</reference>
<dbReference type="PANTHER" id="PTHR34203:SF15">
    <property type="entry name" value="SLL1173 PROTEIN"/>
    <property type="match status" value="1"/>
</dbReference>
<accession>A0ABP9DVB3</accession>
<name>A0ABP9DVB3_9GAMM</name>
<dbReference type="InterPro" id="IPR052514">
    <property type="entry name" value="SAM-dependent_MTase"/>
</dbReference>
<dbReference type="SUPFAM" id="SSF53335">
    <property type="entry name" value="S-adenosyl-L-methionine-dependent methyltransferases"/>
    <property type="match status" value="1"/>
</dbReference>
<dbReference type="EMBL" id="BAABJY010000001">
    <property type="protein sequence ID" value="GAA4861080.1"/>
    <property type="molecule type" value="Genomic_DNA"/>
</dbReference>
<keyword evidence="3" id="KW-1185">Reference proteome</keyword>
<dbReference type="NCBIfam" id="TIGR01444">
    <property type="entry name" value="fkbM_fam"/>
    <property type="match status" value="1"/>
</dbReference>
<sequence length="260" mass="28984">MYFDGTFTVNVDKGRSFQMVQHNRYGIETELFWKGLAEGWETESISIWMELCKEAHVILDIGAAEGLYALVSKCLRPASRVLAFEPFALPSAELRGNISLNGYDIEVHEVALSDFSGEASFYATLESSNEGSLIPSPCNPGSRVAQRVRVATLADIIEREGLERVDLIKVDVEGAEPEVLGGMGPYLERFRPSIIVEILNDDVGRRVQERVEGLDYLYFDVNDDLRKGPKGIRRVPEIRKSVCLNYLLIQRPVASSLGIA</sequence>
<dbReference type="InterPro" id="IPR006342">
    <property type="entry name" value="FkbM_mtfrase"/>
</dbReference>
<evidence type="ECO:0000313" key="3">
    <source>
        <dbReference type="Proteomes" id="UP001501323"/>
    </source>
</evidence>
<evidence type="ECO:0000259" key="1">
    <source>
        <dbReference type="Pfam" id="PF05050"/>
    </source>
</evidence>